<name>A0A1H9A8Z5_9PSEU</name>
<proteinExistence type="predicted"/>
<dbReference type="RefSeq" id="WP_089907645.1">
    <property type="nucleotide sequence ID" value="NZ_FOFV01000001.1"/>
</dbReference>
<evidence type="ECO:0000313" key="4">
    <source>
        <dbReference type="Proteomes" id="UP000199503"/>
    </source>
</evidence>
<keyword evidence="2" id="KW-0812">Transmembrane</keyword>
<protein>
    <submittedName>
        <fullName evidence="3">Uncharacterized protein</fullName>
    </submittedName>
</protein>
<keyword evidence="2" id="KW-1133">Transmembrane helix</keyword>
<dbReference type="STRING" id="65499.SAMN04488000_10169"/>
<reference evidence="4" key="1">
    <citation type="submission" date="2016-10" db="EMBL/GenBank/DDBJ databases">
        <authorList>
            <person name="Varghese N."/>
            <person name="Submissions S."/>
        </authorList>
    </citation>
    <scope>NUCLEOTIDE SEQUENCE [LARGE SCALE GENOMIC DNA]</scope>
    <source>
        <strain evidence="4">DSM 44437</strain>
    </source>
</reference>
<keyword evidence="2" id="KW-0472">Membrane</keyword>
<organism evidence="3 4">
    <name type="scientific">Lentzea albida</name>
    <dbReference type="NCBI Taxonomy" id="65499"/>
    <lineage>
        <taxon>Bacteria</taxon>
        <taxon>Bacillati</taxon>
        <taxon>Actinomycetota</taxon>
        <taxon>Actinomycetes</taxon>
        <taxon>Pseudonocardiales</taxon>
        <taxon>Pseudonocardiaceae</taxon>
        <taxon>Lentzea</taxon>
    </lineage>
</organism>
<dbReference type="EMBL" id="FOFV01000001">
    <property type="protein sequence ID" value="SEP73095.1"/>
    <property type="molecule type" value="Genomic_DNA"/>
</dbReference>
<evidence type="ECO:0000256" key="2">
    <source>
        <dbReference type="SAM" id="Phobius"/>
    </source>
</evidence>
<keyword evidence="4" id="KW-1185">Reference proteome</keyword>
<accession>A0A1H9A8Z5</accession>
<feature type="region of interest" description="Disordered" evidence="1">
    <location>
        <begin position="97"/>
        <end position="133"/>
    </location>
</feature>
<feature type="transmembrane region" description="Helical" evidence="2">
    <location>
        <begin position="41"/>
        <end position="59"/>
    </location>
</feature>
<evidence type="ECO:0000313" key="3">
    <source>
        <dbReference type="EMBL" id="SEP73095.1"/>
    </source>
</evidence>
<dbReference type="Proteomes" id="UP000199503">
    <property type="component" value="Unassembled WGS sequence"/>
</dbReference>
<dbReference type="AlphaFoldDB" id="A0A1H9A8Z5"/>
<dbReference type="OrthoDB" id="3698912at2"/>
<evidence type="ECO:0000256" key="1">
    <source>
        <dbReference type="SAM" id="MobiDB-lite"/>
    </source>
</evidence>
<sequence length="258" mass="26752">MDDLDDDLRRLFNDDRLDVHSEPAAVDAVLSGARRRRRRRTAVTGAVAVVALVGAGVGLTRLDSLRSEDTTGAMLTTSVSSPPPLVPSTSTYVSTVTKTVNAPPPGNGEGPGEPTSNRSSSPPPPEPAPGRYGTLALGMSEAEALETGSLIEPTTPVDADKRCKTYATKSVPDADAVIVSSAKGIVRITMPSYAKTPKNIGAGSAVSEVKAAYANAEQTGSGVTVKMAASPPWFYYFESDGTTVTTVHLRLTGGDCSS</sequence>
<gene>
    <name evidence="3" type="ORF">SAMN04488000_10169</name>
</gene>